<feature type="compositionally biased region" description="Polar residues" evidence="1">
    <location>
        <begin position="134"/>
        <end position="148"/>
    </location>
</feature>
<dbReference type="InParanoid" id="B8C3B2"/>
<name>B8C3B2_THAPS</name>
<dbReference type="EMBL" id="CM000642">
    <property type="protein sequence ID" value="EED92091.1"/>
    <property type="molecule type" value="Genomic_DNA"/>
</dbReference>
<dbReference type="HOGENOM" id="CLU_1457293_0_0_1"/>
<dbReference type="GeneID" id="7445174"/>
<dbReference type="Proteomes" id="UP000001449">
    <property type="component" value="Chromosome 5"/>
</dbReference>
<proteinExistence type="predicted"/>
<dbReference type="AlphaFoldDB" id="B8C3B2"/>
<feature type="region of interest" description="Disordered" evidence="1">
    <location>
        <begin position="46"/>
        <end position="82"/>
    </location>
</feature>
<dbReference type="PaxDb" id="35128-Thaps5582"/>
<reference evidence="2 3" key="1">
    <citation type="journal article" date="2004" name="Science">
        <title>The genome of the diatom Thalassiosira pseudonana: ecology, evolution, and metabolism.</title>
        <authorList>
            <person name="Armbrust E.V."/>
            <person name="Berges J.A."/>
            <person name="Bowler C."/>
            <person name="Green B.R."/>
            <person name="Martinez D."/>
            <person name="Putnam N.H."/>
            <person name="Zhou S."/>
            <person name="Allen A.E."/>
            <person name="Apt K.E."/>
            <person name="Bechner M."/>
            <person name="Brzezinski M.A."/>
            <person name="Chaal B.K."/>
            <person name="Chiovitti A."/>
            <person name="Davis A.K."/>
            <person name="Demarest M.S."/>
            <person name="Detter J.C."/>
            <person name="Glavina T."/>
            <person name="Goodstein D."/>
            <person name="Hadi M.Z."/>
            <person name="Hellsten U."/>
            <person name="Hildebrand M."/>
            <person name="Jenkins B.D."/>
            <person name="Jurka J."/>
            <person name="Kapitonov V.V."/>
            <person name="Kroger N."/>
            <person name="Lau W.W."/>
            <person name="Lane T.W."/>
            <person name="Larimer F.W."/>
            <person name="Lippmeier J.C."/>
            <person name="Lucas S."/>
            <person name="Medina M."/>
            <person name="Montsant A."/>
            <person name="Obornik M."/>
            <person name="Parker M.S."/>
            <person name="Palenik B."/>
            <person name="Pazour G.J."/>
            <person name="Richardson P.M."/>
            <person name="Rynearson T.A."/>
            <person name="Saito M.A."/>
            <person name="Schwartz D.C."/>
            <person name="Thamatrakoln K."/>
            <person name="Valentin K."/>
            <person name="Vardi A."/>
            <person name="Wilkerson F.P."/>
            <person name="Rokhsar D.S."/>
        </authorList>
    </citation>
    <scope>NUCLEOTIDE SEQUENCE [LARGE SCALE GENOMIC DNA]</scope>
    <source>
        <strain evidence="2 3">CCMP1335</strain>
    </source>
</reference>
<organism evidence="2 3">
    <name type="scientific">Thalassiosira pseudonana</name>
    <name type="common">Marine diatom</name>
    <name type="synonym">Cyclotella nana</name>
    <dbReference type="NCBI Taxonomy" id="35128"/>
    <lineage>
        <taxon>Eukaryota</taxon>
        <taxon>Sar</taxon>
        <taxon>Stramenopiles</taxon>
        <taxon>Ochrophyta</taxon>
        <taxon>Bacillariophyta</taxon>
        <taxon>Coscinodiscophyceae</taxon>
        <taxon>Thalassiosirophycidae</taxon>
        <taxon>Thalassiosirales</taxon>
        <taxon>Thalassiosiraceae</taxon>
        <taxon>Thalassiosira</taxon>
    </lineage>
</organism>
<feature type="region of interest" description="Disordered" evidence="1">
    <location>
        <begin position="114"/>
        <end position="148"/>
    </location>
</feature>
<feature type="region of interest" description="Disordered" evidence="1">
    <location>
        <begin position="165"/>
        <end position="186"/>
    </location>
</feature>
<protein>
    <submittedName>
        <fullName evidence="2">Uncharacterized protein</fullName>
    </submittedName>
</protein>
<accession>B8C3B2</accession>
<evidence type="ECO:0000313" key="2">
    <source>
        <dbReference type="EMBL" id="EED92091.1"/>
    </source>
</evidence>
<sequence>MAFVFPQSKIKAQLLLDEDIGRLSSKAVELIAACSALFVSDLVRGGDGQEDAPTPSASASCTKKHKQSSKAKPDVTNHPGPINLEYVQNRISKPEYEILGGVLDYLTENNAPKYDAAAKRRRRDKSAREKKSGVSKSANKKLTGQLIENKTINDGDDAFLNAAIEEAQGAPAGRRKEIVEDDDDYD</sequence>
<gene>
    <name evidence="2" type="ORF">THAPSDRAFT_5582</name>
</gene>
<evidence type="ECO:0000256" key="1">
    <source>
        <dbReference type="SAM" id="MobiDB-lite"/>
    </source>
</evidence>
<dbReference type="RefSeq" id="XP_002290339.1">
    <property type="nucleotide sequence ID" value="XM_002290303.1"/>
</dbReference>
<dbReference type="KEGG" id="tps:THAPSDRAFT_5582"/>
<evidence type="ECO:0000313" key="3">
    <source>
        <dbReference type="Proteomes" id="UP000001449"/>
    </source>
</evidence>
<keyword evidence="3" id="KW-1185">Reference proteome</keyword>
<reference evidence="2 3" key="2">
    <citation type="journal article" date="2008" name="Nature">
        <title>The Phaeodactylum genome reveals the evolutionary history of diatom genomes.</title>
        <authorList>
            <person name="Bowler C."/>
            <person name="Allen A.E."/>
            <person name="Badger J.H."/>
            <person name="Grimwood J."/>
            <person name="Jabbari K."/>
            <person name="Kuo A."/>
            <person name="Maheswari U."/>
            <person name="Martens C."/>
            <person name="Maumus F."/>
            <person name="Otillar R.P."/>
            <person name="Rayko E."/>
            <person name="Salamov A."/>
            <person name="Vandepoele K."/>
            <person name="Beszteri B."/>
            <person name="Gruber A."/>
            <person name="Heijde M."/>
            <person name="Katinka M."/>
            <person name="Mock T."/>
            <person name="Valentin K."/>
            <person name="Verret F."/>
            <person name="Berges J.A."/>
            <person name="Brownlee C."/>
            <person name="Cadoret J.P."/>
            <person name="Chiovitti A."/>
            <person name="Choi C.J."/>
            <person name="Coesel S."/>
            <person name="De Martino A."/>
            <person name="Detter J.C."/>
            <person name="Durkin C."/>
            <person name="Falciatore A."/>
            <person name="Fournet J."/>
            <person name="Haruta M."/>
            <person name="Huysman M.J."/>
            <person name="Jenkins B.D."/>
            <person name="Jiroutova K."/>
            <person name="Jorgensen R.E."/>
            <person name="Joubert Y."/>
            <person name="Kaplan A."/>
            <person name="Kroger N."/>
            <person name="Kroth P.G."/>
            <person name="La Roche J."/>
            <person name="Lindquist E."/>
            <person name="Lommer M."/>
            <person name="Martin-Jezequel V."/>
            <person name="Lopez P.J."/>
            <person name="Lucas S."/>
            <person name="Mangogna M."/>
            <person name="McGinnis K."/>
            <person name="Medlin L.K."/>
            <person name="Montsant A."/>
            <person name="Oudot-Le Secq M.P."/>
            <person name="Napoli C."/>
            <person name="Obornik M."/>
            <person name="Parker M.S."/>
            <person name="Petit J.L."/>
            <person name="Porcel B.M."/>
            <person name="Poulsen N."/>
            <person name="Robison M."/>
            <person name="Rychlewski L."/>
            <person name="Rynearson T.A."/>
            <person name="Schmutz J."/>
            <person name="Shapiro H."/>
            <person name="Siaut M."/>
            <person name="Stanley M."/>
            <person name="Sussman M.R."/>
            <person name="Taylor A.R."/>
            <person name="Vardi A."/>
            <person name="von Dassow P."/>
            <person name="Vyverman W."/>
            <person name="Willis A."/>
            <person name="Wyrwicz L.S."/>
            <person name="Rokhsar D.S."/>
            <person name="Weissenbach J."/>
            <person name="Armbrust E.V."/>
            <person name="Green B.R."/>
            <person name="Van de Peer Y."/>
            <person name="Grigoriev I.V."/>
        </authorList>
    </citation>
    <scope>NUCLEOTIDE SEQUENCE [LARGE SCALE GENOMIC DNA]</scope>
    <source>
        <strain evidence="2 3">CCMP1335</strain>
    </source>
</reference>